<feature type="compositionally biased region" description="Low complexity" evidence="1">
    <location>
        <begin position="74"/>
        <end position="93"/>
    </location>
</feature>
<sequence>MRYSPAMSDPQNPNENNPAAPDAEGSWQPADPSATGQPTTGQDAINQNYGSAPGQGQPPFQQQSPGPFQPNPQAPAQGQPPFQPNGQLPPQGQVPAGNAAAMGSSVPAKTSNAVLKRVLAIVVAVVLIIGGRLLYGWLTTSHDATKDVGKCVVLSGTEDDVKTERVDCSTDGSYYVAKAGSGETCTDVADTATNIGGAYDQVTITSNGSTASMCLVPQLAKDSCYPAETSGLSYQSVDCSSSEAYIHVDEIIEEYDATCPDTSMGGLTYDEPARTYCVSTTE</sequence>
<feature type="compositionally biased region" description="Polar residues" evidence="1">
    <location>
        <begin position="34"/>
        <end position="50"/>
    </location>
</feature>
<gene>
    <name evidence="3" type="ORF">PROPJV5_0369</name>
</gene>
<proteinExistence type="predicted"/>
<dbReference type="AlphaFoldDB" id="A0A375HY29"/>
<feature type="compositionally biased region" description="Low complexity" evidence="1">
    <location>
        <begin position="54"/>
        <end position="66"/>
    </location>
</feature>
<keyword evidence="2" id="KW-0472">Membrane</keyword>
<accession>A0A375HY29</accession>
<keyword evidence="2" id="KW-1133">Transmembrane helix</keyword>
<keyword evidence="2" id="KW-0812">Transmembrane</keyword>
<evidence type="ECO:0000256" key="1">
    <source>
        <dbReference type="SAM" id="MobiDB-lite"/>
    </source>
</evidence>
<keyword evidence="4" id="KW-1185">Reference proteome</keyword>
<evidence type="ECO:0000256" key="2">
    <source>
        <dbReference type="SAM" id="Phobius"/>
    </source>
</evidence>
<name>A0A375HY29_9ACTN</name>
<feature type="region of interest" description="Disordered" evidence="1">
    <location>
        <begin position="1"/>
        <end position="104"/>
    </location>
</feature>
<feature type="compositionally biased region" description="Low complexity" evidence="1">
    <location>
        <begin position="9"/>
        <end position="24"/>
    </location>
</feature>
<protein>
    <submittedName>
        <fullName evidence="3">Uncharacterized protein</fullName>
    </submittedName>
</protein>
<organism evidence="3 4">
    <name type="scientific">Propionibacterium ruminifibrarum</name>
    <dbReference type="NCBI Taxonomy" id="1962131"/>
    <lineage>
        <taxon>Bacteria</taxon>
        <taxon>Bacillati</taxon>
        <taxon>Actinomycetota</taxon>
        <taxon>Actinomycetes</taxon>
        <taxon>Propionibacteriales</taxon>
        <taxon>Propionibacteriaceae</taxon>
        <taxon>Propionibacterium</taxon>
    </lineage>
</organism>
<feature type="transmembrane region" description="Helical" evidence="2">
    <location>
        <begin position="118"/>
        <end position="138"/>
    </location>
</feature>
<evidence type="ECO:0000313" key="3">
    <source>
        <dbReference type="EMBL" id="SPF67358.1"/>
    </source>
</evidence>
<reference evidence="4" key="1">
    <citation type="submission" date="2018-02" db="EMBL/GenBank/DDBJ databases">
        <authorList>
            <person name="Hornung B."/>
        </authorList>
    </citation>
    <scope>NUCLEOTIDE SEQUENCE [LARGE SCALE GENOMIC DNA]</scope>
</reference>
<dbReference type="Proteomes" id="UP000265962">
    <property type="component" value="Unassembled WGS sequence"/>
</dbReference>
<dbReference type="EMBL" id="OMOH01000001">
    <property type="protein sequence ID" value="SPF67358.1"/>
    <property type="molecule type" value="Genomic_DNA"/>
</dbReference>
<evidence type="ECO:0000313" key="4">
    <source>
        <dbReference type="Proteomes" id="UP000265962"/>
    </source>
</evidence>